<dbReference type="Proteomes" id="UP000307378">
    <property type="component" value="Unassembled WGS sequence"/>
</dbReference>
<comment type="caution">
    <text evidence="3">The sequence shown here is derived from an EMBL/GenBank/DDBJ whole genome shotgun (WGS) entry which is preliminary data.</text>
</comment>
<gene>
    <name evidence="3" type="ORF">FAA86_10390</name>
</gene>
<dbReference type="PANTHER" id="PTHR46558">
    <property type="entry name" value="TRACRIPTIONAL REGULATORY PROTEIN-RELATED-RELATED"/>
    <property type="match status" value="1"/>
</dbReference>
<protein>
    <submittedName>
        <fullName evidence="3">Helix-turn-helix transcriptional regulator</fullName>
    </submittedName>
</protein>
<sequence length="218" mass="24212">MSNEQNPIVAGIKDRIKEAREKQQLTQSALAKHLSISRTAITQWEAGLTFPSYEKTMEMAKLLYVRPEWIAFGVTTPVEYRVPTDSVKVDIVDFGTDANERRVVGTHYLSTEFVKDTLRATELDKLFIYHIESETFAPRFQPRDHLVVDGSVTKATGEGMYLIWNGLSAQVVNIQANYAEPGTVVVRTTDRAGEAGNTVEAAKLIVLGRIKGRIGAAL</sequence>
<dbReference type="PANTHER" id="PTHR46558:SF4">
    <property type="entry name" value="DNA-BIDING PHAGE PROTEIN"/>
    <property type="match status" value="1"/>
</dbReference>
<dbReference type="GO" id="GO:0003677">
    <property type="term" value="F:DNA binding"/>
    <property type="evidence" value="ECO:0007669"/>
    <property type="project" value="UniProtKB-KW"/>
</dbReference>
<dbReference type="SMART" id="SM00530">
    <property type="entry name" value="HTH_XRE"/>
    <property type="match status" value="1"/>
</dbReference>
<organism evidence="3 4">
    <name type="scientific">Rhizobium rosettiformans W3</name>
    <dbReference type="NCBI Taxonomy" id="538378"/>
    <lineage>
        <taxon>Bacteria</taxon>
        <taxon>Pseudomonadati</taxon>
        <taxon>Pseudomonadota</taxon>
        <taxon>Alphaproteobacteria</taxon>
        <taxon>Hyphomicrobiales</taxon>
        <taxon>Rhizobiaceae</taxon>
        <taxon>Rhizobium/Agrobacterium group</taxon>
        <taxon>Rhizobium</taxon>
    </lineage>
</organism>
<feature type="domain" description="HTH cro/C1-type" evidence="2">
    <location>
        <begin position="16"/>
        <end position="70"/>
    </location>
</feature>
<name>A0A4V4HR92_9HYPH</name>
<accession>A0A4V4HR92</accession>
<evidence type="ECO:0000313" key="3">
    <source>
        <dbReference type="EMBL" id="THV36896.1"/>
    </source>
</evidence>
<dbReference type="SUPFAM" id="SSF47413">
    <property type="entry name" value="lambda repressor-like DNA-binding domains"/>
    <property type="match status" value="1"/>
</dbReference>
<dbReference type="PROSITE" id="PS50943">
    <property type="entry name" value="HTH_CROC1"/>
    <property type="match status" value="1"/>
</dbReference>
<dbReference type="AlphaFoldDB" id="A0A4V4HR92"/>
<evidence type="ECO:0000256" key="1">
    <source>
        <dbReference type="ARBA" id="ARBA00023125"/>
    </source>
</evidence>
<keyword evidence="1" id="KW-0238">DNA-binding</keyword>
<dbReference type="EMBL" id="STGU01000004">
    <property type="protein sequence ID" value="THV36896.1"/>
    <property type="molecule type" value="Genomic_DNA"/>
</dbReference>
<dbReference type="InterPro" id="IPR001387">
    <property type="entry name" value="Cro/C1-type_HTH"/>
</dbReference>
<proteinExistence type="predicted"/>
<dbReference type="RefSeq" id="WP_136540327.1">
    <property type="nucleotide sequence ID" value="NZ_STGU01000004.1"/>
</dbReference>
<evidence type="ECO:0000259" key="2">
    <source>
        <dbReference type="PROSITE" id="PS50943"/>
    </source>
</evidence>
<reference evidence="3 4" key="1">
    <citation type="submission" date="2019-04" db="EMBL/GenBank/DDBJ databases">
        <title>genome sequence of strain W3.</title>
        <authorList>
            <person name="Gao J."/>
            <person name="Sun J."/>
        </authorList>
    </citation>
    <scope>NUCLEOTIDE SEQUENCE [LARGE SCALE GENOMIC DNA]</scope>
    <source>
        <strain evidence="3 4">W3</strain>
    </source>
</reference>
<dbReference type="Gene3D" id="1.10.260.40">
    <property type="entry name" value="lambda repressor-like DNA-binding domains"/>
    <property type="match status" value="1"/>
</dbReference>
<dbReference type="CDD" id="cd00093">
    <property type="entry name" value="HTH_XRE"/>
    <property type="match status" value="1"/>
</dbReference>
<evidence type="ECO:0000313" key="4">
    <source>
        <dbReference type="Proteomes" id="UP000307378"/>
    </source>
</evidence>
<dbReference type="Pfam" id="PF01381">
    <property type="entry name" value="HTH_3"/>
    <property type="match status" value="1"/>
</dbReference>
<dbReference type="InterPro" id="IPR010982">
    <property type="entry name" value="Lambda_DNA-bd_dom_sf"/>
</dbReference>